<evidence type="ECO:0000256" key="8">
    <source>
        <dbReference type="ARBA" id="ARBA00023136"/>
    </source>
</evidence>
<keyword evidence="4 10" id="KW-0812">Transmembrane</keyword>
<keyword evidence="8 10" id="KW-0472">Membrane</keyword>
<dbReference type="Gene3D" id="1.20.5.3310">
    <property type="match status" value="1"/>
</dbReference>
<evidence type="ECO:0000256" key="2">
    <source>
        <dbReference type="ARBA" id="ARBA00022448"/>
    </source>
</evidence>
<dbReference type="NCBIfam" id="TIGR01410">
    <property type="entry name" value="tatB"/>
    <property type="match status" value="1"/>
</dbReference>
<keyword evidence="5" id="KW-0653">Protein transport</keyword>
<keyword evidence="3" id="KW-1003">Cell membrane</keyword>
<accession>A0A0U1NIU1</accession>
<evidence type="ECO:0000256" key="7">
    <source>
        <dbReference type="ARBA" id="ARBA00023010"/>
    </source>
</evidence>
<dbReference type="PRINTS" id="PR01506">
    <property type="entry name" value="TATBPROTEIN"/>
</dbReference>
<feature type="region of interest" description="Disordered" evidence="9">
    <location>
        <begin position="136"/>
        <end position="162"/>
    </location>
</feature>
<organism evidence="11 12">
    <name type="scientific">Nereida ignava</name>
    <dbReference type="NCBI Taxonomy" id="282199"/>
    <lineage>
        <taxon>Bacteria</taxon>
        <taxon>Pseudomonadati</taxon>
        <taxon>Pseudomonadota</taxon>
        <taxon>Alphaproteobacteria</taxon>
        <taxon>Rhodobacterales</taxon>
        <taxon>Roseobacteraceae</taxon>
        <taxon>Nereida</taxon>
    </lineage>
</organism>
<dbReference type="Pfam" id="PF02416">
    <property type="entry name" value="TatA_B_E"/>
    <property type="match status" value="1"/>
</dbReference>
<keyword evidence="6 10" id="KW-1133">Transmembrane helix</keyword>
<dbReference type="STRING" id="282199.GCA_001049735_00666"/>
<dbReference type="GO" id="GO:0016020">
    <property type="term" value="C:membrane"/>
    <property type="evidence" value="ECO:0007669"/>
    <property type="project" value="UniProtKB-SubCell"/>
</dbReference>
<evidence type="ECO:0000256" key="6">
    <source>
        <dbReference type="ARBA" id="ARBA00022989"/>
    </source>
</evidence>
<reference evidence="11 12" key="1">
    <citation type="submission" date="2015-04" db="EMBL/GenBank/DDBJ databases">
        <authorList>
            <person name="Syromyatnikov M.Y."/>
            <person name="Popov V.N."/>
        </authorList>
    </citation>
    <scope>NUCLEOTIDE SEQUENCE [LARGE SCALE GENOMIC DNA]</scope>
    <source>
        <strain evidence="11 12">CECT 5292</strain>
    </source>
</reference>
<proteinExistence type="predicted"/>
<feature type="region of interest" description="Disordered" evidence="9">
    <location>
        <begin position="89"/>
        <end position="115"/>
    </location>
</feature>
<keyword evidence="2" id="KW-0813">Transport</keyword>
<dbReference type="Proteomes" id="UP000048949">
    <property type="component" value="Unassembled WGS sequence"/>
</dbReference>
<keyword evidence="7" id="KW-0811">Translocation</keyword>
<dbReference type="PANTHER" id="PTHR33162:SF1">
    <property type="entry name" value="SEC-INDEPENDENT PROTEIN TRANSLOCASE PROTEIN TATA, CHLOROPLASTIC"/>
    <property type="match status" value="1"/>
</dbReference>
<dbReference type="InterPro" id="IPR003369">
    <property type="entry name" value="TatA/B/E"/>
</dbReference>
<name>A0A0U1NIU1_9RHOB</name>
<dbReference type="GO" id="GO:0008320">
    <property type="term" value="F:protein transmembrane transporter activity"/>
    <property type="evidence" value="ECO:0007669"/>
    <property type="project" value="InterPro"/>
</dbReference>
<evidence type="ECO:0000256" key="9">
    <source>
        <dbReference type="SAM" id="MobiDB-lite"/>
    </source>
</evidence>
<sequence>MFGLGWGEMIVVGVVALIVVGPKDLPQMFRTLGRFSGKAKGMAREFTSAMNQAANSTGVGDVARDFQNMTSKKALGLDKLDQASRAFEAWDPLKDGDEGEPSLSPERSDAAAKIQAATKIKEAEKRAEAARAALAEAEAEVAAAKPATSSTPSAQSKTEGDA</sequence>
<dbReference type="GO" id="GO:0043953">
    <property type="term" value="P:protein transport by the Tat complex"/>
    <property type="evidence" value="ECO:0007669"/>
    <property type="project" value="InterPro"/>
</dbReference>
<evidence type="ECO:0000256" key="5">
    <source>
        <dbReference type="ARBA" id="ARBA00022927"/>
    </source>
</evidence>
<dbReference type="PANTHER" id="PTHR33162">
    <property type="entry name" value="SEC-INDEPENDENT PROTEIN TRANSLOCASE PROTEIN TATA, CHLOROPLASTIC"/>
    <property type="match status" value="1"/>
</dbReference>
<feature type="transmembrane region" description="Helical" evidence="10">
    <location>
        <begin position="6"/>
        <end position="25"/>
    </location>
</feature>
<comment type="subcellular location">
    <subcellularLocation>
        <location evidence="1">Membrane</location>
        <topology evidence="1">Single-pass membrane protein</topology>
    </subcellularLocation>
</comment>
<dbReference type="EMBL" id="CVQV01000003">
    <property type="protein sequence ID" value="CRK74631.1"/>
    <property type="molecule type" value="Genomic_DNA"/>
</dbReference>
<evidence type="ECO:0000313" key="11">
    <source>
        <dbReference type="EMBL" id="CRK74631.1"/>
    </source>
</evidence>
<evidence type="ECO:0000256" key="1">
    <source>
        <dbReference type="ARBA" id="ARBA00004167"/>
    </source>
</evidence>
<dbReference type="InterPro" id="IPR018448">
    <property type="entry name" value="TatB"/>
</dbReference>
<protein>
    <submittedName>
        <fullName evidence="11">Sec-independent protein translocase protein TatB</fullName>
    </submittedName>
</protein>
<evidence type="ECO:0000256" key="4">
    <source>
        <dbReference type="ARBA" id="ARBA00022692"/>
    </source>
</evidence>
<dbReference type="OrthoDB" id="7206969at2"/>
<evidence type="ECO:0000313" key="12">
    <source>
        <dbReference type="Proteomes" id="UP000048949"/>
    </source>
</evidence>
<dbReference type="RefSeq" id="WP_048597961.1">
    <property type="nucleotide sequence ID" value="NZ_CBFHGK010000001.1"/>
</dbReference>
<evidence type="ECO:0000256" key="10">
    <source>
        <dbReference type="SAM" id="Phobius"/>
    </source>
</evidence>
<keyword evidence="12" id="KW-1185">Reference proteome</keyword>
<gene>
    <name evidence="11" type="primary">tatB</name>
    <name evidence="11" type="ORF">NIG5292_00666</name>
</gene>
<dbReference type="AlphaFoldDB" id="A0A0U1NIU1"/>
<evidence type="ECO:0000256" key="3">
    <source>
        <dbReference type="ARBA" id="ARBA00022475"/>
    </source>
</evidence>